<dbReference type="SUPFAM" id="SSF64268">
    <property type="entry name" value="PX domain"/>
    <property type="match status" value="1"/>
</dbReference>
<evidence type="ECO:0000313" key="4">
    <source>
        <dbReference type="Proteomes" id="UP000030745"/>
    </source>
</evidence>
<reference evidence="3 4" key="1">
    <citation type="journal article" date="2013" name="PLoS Genet.">
        <title>Distinctive expansion of potential virulence genes in the genome of the oomycete fish pathogen Saprolegnia parasitica.</title>
        <authorList>
            <person name="Jiang R.H."/>
            <person name="de Bruijn I."/>
            <person name="Haas B.J."/>
            <person name="Belmonte R."/>
            <person name="Lobach L."/>
            <person name="Christie J."/>
            <person name="van den Ackerveken G."/>
            <person name="Bottin A."/>
            <person name="Bulone V."/>
            <person name="Diaz-Moreno S.M."/>
            <person name="Dumas B."/>
            <person name="Fan L."/>
            <person name="Gaulin E."/>
            <person name="Govers F."/>
            <person name="Grenville-Briggs L.J."/>
            <person name="Horner N.R."/>
            <person name="Levin J.Z."/>
            <person name="Mammella M."/>
            <person name="Meijer H.J."/>
            <person name="Morris P."/>
            <person name="Nusbaum C."/>
            <person name="Oome S."/>
            <person name="Phillips A.J."/>
            <person name="van Rooyen D."/>
            <person name="Rzeszutek E."/>
            <person name="Saraiva M."/>
            <person name="Secombes C.J."/>
            <person name="Seidl M.F."/>
            <person name="Snel B."/>
            <person name="Stassen J.H."/>
            <person name="Sykes S."/>
            <person name="Tripathy S."/>
            <person name="van den Berg H."/>
            <person name="Vega-Arreguin J.C."/>
            <person name="Wawra S."/>
            <person name="Young S.K."/>
            <person name="Zeng Q."/>
            <person name="Dieguez-Uribeondo J."/>
            <person name="Russ C."/>
            <person name="Tyler B.M."/>
            <person name="van West P."/>
        </authorList>
    </citation>
    <scope>NUCLEOTIDE SEQUENCE [LARGE SCALE GENOMIC DNA]</scope>
    <source>
        <strain evidence="3 4">CBS 223.65</strain>
    </source>
</reference>
<evidence type="ECO:0000259" key="2">
    <source>
        <dbReference type="PROSITE" id="PS50195"/>
    </source>
</evidence>
<gene>
    <name evidence="3" type="ORF">SPRG_05382</name>
</gene>
<proteinExistence type="predicted"/>
<dbReference type="OMA" id="DYTEYAV"/>
<feature type="region of interest" description="Disordered" evidence="1">
    <location>
        <begin position="1"/>
        <end position="29"/>
    </location>
</feature>
<dbReference type="AlphaFoldDB" id="A0A067CEG4"/>
<sequence length="214" mass="23976">MIRHVVGRGIVTETSGTAKPKPKAAPEKPTSMKGYLIHCVVPQQAGDYTEYAVVVEDSRGRGLWEVKRRYSVVADLRDNLDDVFDAPHCHYCKGLASKLRAIPFPAKKLFHTDDVLSQRAADLHAYMEALLKIGANPLYRNCTLVATQAHWLLQRFFTSGQVRYLSITPRDRREGRIPCLLRQLQLAEPPLAKKHGYSKCSLAPILELAPPMAC</sequence>
<dbReference type="Pfam" id="PF00787">
    <property type="entry name" value="PX"/>
    <property type="match status" value="1"/>
</dbReference>
<evidence type="ECO:0000313" key="3">
    <source>
        <dbReference type="EMBL" id="KDO29139.1"/>
    </source>
</evidence>
<protein>
    <recommendedName>
        <fullName evidence="2">PX domain-containing protein</fullName>
    </recommendedName>
</protein>
<dbReference type="EMBL" id="KK583207">
    <property type="protein sequence ID" value="KDO29139.1"/>
    <property type="molecule type" value="Genomic_DNA"/>
</dbReference>
<dbReference type="Proteomes" id="UP000030745">
    <property type="component" value="Unassembled WGS sequence"/>
</dbReference>
<dbReference type="GO" id="GO:0035091">
    <property type="term" value="F:phosphatidylinositol binding"/>
    <property type="evidence" value="ECO:0007669"/>
    <property type="project" value="InterPro"/>
</dbReference>
<dbReference type="OrthoDB" id="62890at2759"/>
<dbReference type="Gene3D" id="3.30.1520.10">
    <property type="entry name" value="Phox-like domain"/>
    <property type="match status" value="1"/>
</dbReference>
<dbReference type="RefSeq" id="XP_012200019.1">
    <property type="nucleotide sequence ID" value="XM_012344629.1"/>
</dbReference>
<dbReference type="InterPro" id="IPR036871">
    <property type="entry name" value="PX_dom_sf"/>
</dbReference>
<evidence type="ECO:0000256" key="1">
    <source>
        <dbReference type="SAM" id="MobiDB-lite"/>
    </source>
</evidence>
<organism evidence="3 4">
    <name type="scientific">Saprolegnia parasitica (strain CBS 223.65)</name>
    <dbReference type="NCBI Taxonomy" id="695850"/>
    <lineage>
        <taxon>Eukaryota</taxon>
        <taxon>Sar</taxon>
        <taxon>Stramenopiles</taxon>
        <taxon>Oomycota</taxon>
        <taxon>Saprolegniomycetes</taxon>
        <taxon>Saprolegniales</taxon>
        <taxon>Saprolegniaceae</taxon>
        <taxon>Saprolegnia</taxon>
    </lineage>
</organism>
<feature type="domain" description="PX" evidence="2">
    <location>
        <begin position="29"/>
        <end position="164"/>
    </location>
</feature>
<keyword evidence="4" id="KW-1185">Reference proteome</keyword>
<dbReference type="VEuPathDB" id="FungiDB:SPRG_05382"/>
<accession>A0A067CEG4</accession>
<name>A0A067CEG4_SAPPC</name>
<dbReference type="KEGG" id="spar:SPRG_05382"/>
<dbReference type="GeneID" id="24127780"/>
<dbReference type="InterPro" id="IPR001683">
    <property type="entry name" value="PX_dom"/>
</dbReference>
<dbReference type="PROSITE" id="PS50195">
    <property type="entry name" value="PX"/>
    <property type="match status" value="1"/>
</dbReference>
<dbReference type="CDD" id="cd06093">
    <property type="entry name" value="PX_domain"/>
    <property type="match status" value="1"/>
</dbReference>